<evidence type="ECO:0000256" key="1">
    <source>
        <dbReference type="ARBA" id="ARBA00004141"/>
    </source>
</evidence>
<dbReference type="GO" id="GO:0016020">
    <property type="term" value="C:membrane"/>
    <property type="evidence" value="ECO:0007669"/>
    <property type="project" value="UniProtKB-SubCell"/>
</dbReference>
<reference evidence="6" key="1">
    <citation type="submission" date="2021-01" db="EMBL/GenBank/DDBJ databases">
        <authorList>
            <person name="Li R."/>
            <person name="Bekaert M."/>
        </authorList>
    </citation>
    <scope>NUCLEOTIDE SEQUENCE</scope>
    <source>
        <strain evidence="6">Farmed</strain>
    </source>
</reference>
<comment type="caution">
    <text evidence="6">The sequence shown here is derived from an EMBL/GenBank/DDBJ whole genome shotgun (WGS) entry which is preliminary data.</text>
</comment>
<comment type="subcellular location">
    <subcellularLocation>
        <location evidence="1">Membrane</location>
        <topology evidence="1">Multi-pass membrane protein</topology>
    </subcellularLocation>
</comment>
<dbReference type="SUPFAM" id="SSF103473">
    <property type="entry name" value="MFS general substrate transporter"/>
    <property type="match status" value="1"/>
</dbReference>
<keyword evidence="3 5" id="KW-1133">Transmembrane helix</keyword>
<dbReference type="InterPro" id="IPR036259">
    <property type="entry name" value="MFS_trans_sf"/>
</dbReference>
<dbReference type="GO" id="GO:0022857">
    <property type="term" value="F:transmembrane transporter activity"/>
    <property type="evidence" value="ECO:0007669"/>
    <property type="project" value="TreeGrafter"/>
</dbReference>
<evidence type="ECO:0000256" key="3">
    <source>
        <dbReference type="ARBA" id="ARBA00022989"/>
    </source>
</evidence>
<dbReference type="OrthoDB" id="3026777at2759"/>
<feature type="transmembrane region" description="Helical" evidence="5">
    <location>
        <begin position="49"/>
        <end position="70"/>
    </location>
</feature>
<proteinExistence type="predicted"/>
<sequence length="196" mass="21467">MSFLSPVFTLVIFKLMQRCMTPELIGSTTFLFFIARCFIKAFAVNDFMIYVSGVIGSPGLLSFAMIRTIVSHLTDPSEQGSVFAGLGTVEALCGMTSSVMLNTIYAHTLLWMKGFVFIVVAISCLIPASLLLTLHFVNKKEKKTNIEISLDTNTTTDSSNINTEEQATVTPAVNEAYDPDVKLSIFLWVLIITSGS</sequence>
<evidence type="ECO:0000256" key="2">
    <source>
        <dbReference type="ARBA" id="ARBA00022692"/>
    </source>
</evidence>
<evidence type="ECO:0000256" key="5">
    <source>
        <dbReference type="SAM" id="Phobius"/>
    </source>
</evidence>
<gene>
    <name evidence="6" type="ORF">SPHA_47713</name>
</gene>
<evidence type="ECO:0000313" key="7">
    <source>
        <dbReference type="Proteomes" id="UP000597762"/>
    </source>
</evidence>
<organism evidence="6 7">
    <name type="scientific">Acanthosepion pharaonis</name>
    <name type="common">Pharaoh cuttlefish</name>
    <name type="synonym">Sepia pharaonis</name>
    <dbReference type="NCBI Taxonomy" id="158019"/>
    <lineage>
        <taxon>Eukaryota</taxon>
        <taxon>Metazoa</taxon>
        <taxon>Spiralia</taxon>
        <taxon>Lophotrochozoa</taxon>
        <taxon>Mollusca</taxon>
        <taxon>Cephalopoda</taxon>
        <taxon>Coleoidea</taxon>
        <taxon>Decapodiformes</taxon>
        <taxon>Sepiida</taxon>
        <taxon>Sepiina</taxon>
        <taxon>Sepiidae</taxon>
        <taxon>Acanthosepion</taxon>
    </lineage>
</organism>
<name>A0A812D9J2_ACAPH</name>
<dbReference type="Proteomes" id="UP000597762">
    <property type="component" value="Unassembled WGS sequence"/>
</dbReference>
<protein>
    <submittedName>
        <fullName evidence="6">SLC46A1</fullName>
    </submittedName>
</protein>
<evidence type="ECO:0000313" key="6">
    <source>
        <dbReference type="EMBL" id="CAE1289533.1"/>
    </source>
</evidence>
<feature type="transmembrane region" description="Helical" evidence="5">
    <location>
        <begin position="24"/>
        <end position="43"/>
    </location>
</feature>
<accession>A0A812D9J2</accession>
<dbReference type="AlphaFoldDB" id="A0A812D9J2"/>
<dbReference type="PANTHER" id="PTHR23507">
    <property type="entry name" value="ZGC:174356"/>
    <property type="match status" value="1"/>
</dbReference>
<keyword evidence="4 5" id="KW-0472">Membrane</keyword>
<keyword evidence="7" id="KW-1185">Reference proteome</keyword>
<feature type="transmembrane region" description="Helical" evidence="5">
    <location>
        <begin position="111"/>
        <end position="134"/>
    </location>
</feature>
<keyword evidence="2 5" id="KW-0812">Transmembrane</keyword>
<evidence type="ECO:0000256" key="4">
    <source>
        <dbReference type="ARBA" id="ARBA00023136"/>
    </source>
</evidence>
<dbReference type="PANTHER" id="PTHR23507:SF1">
    <property type="entry name" value="FI18259P1-RELATED"/>
    <property type="match status" value="1"/>
</dbReference>
<dbReference type="EMBL" id="CAHIKZ030002611">
    <property type="protein sequence ID" value="CAE1289533.1"/>
    <property type="molecule type" value="Genomic_DNA"/>
</dbReference>